<dbReference type="RefSeq" id="XP_003074050.1">
    <property type="nucleotide sequence ID" value="XM_003074004.1"/>
</dbReference>
<evidence type="ECO:0000313" key="2">
    <source>
        <dbReference type="Proteomes" id="UP000002313"/>
    </source>
</evidence>
<protein>
    <submittedName>
        <fullName evidence="1">Uncharacterized protein</fullName>
    </submittedName>
</protein>
<dbReference type="AlphaFoldDB" id="E0SA68"/>
<evidence type="ECO:0000313" key="1">
    <source>
        <dbReference type="EMBL" id="ADM12690.1"/>
    </source>
</evidence>
<reference evidence="1 2" key="2">
    <citation type="journal article" date="2012" name="Proc. Natl. Acad. Sci. U.S.A.">
        <title>Gain and loss of multiple functionally related, horizontally transferred genes in the reduced genomes of two microsporidian parasites.</title>
        <authorList>
            <person name="Pombert J.-F."/>
            <person name="Selman M."/>
            <person name="Burki F."/>
            <person name="Bardell F.T."/>
            <person name="Farinelli L."/>
            <person name="Solter L.F."/>
            <person name="Whitman D.W."/>
            <person name="Weiss L.M."/>
            <person name="Corradi N."/>
            <person name="Keeling P.J."/>
        </authorList>
    </citation>
    <scope>NUCLEOTIDE SEQUENCE [LARGE SCALE GENOMIC DNA]</scope>
    <source>
        <strain evidence="1 2">ATCC 50506</strain>
    </source>
</reference>
<dbReference type="KEGG" id="ein:Eint_111910"/>
<accession>E0SA68</accession>
<dbReference type="EMBL" id="CP001952">
    <property type="protein sequence ID" value="ADM12690.1"/>
    <property type="molecule type" value="Genomic_DNA"/>
</dbReference>
<name>E0SA68_ENCIT</name>
<dbReference type="Proteomes" id="UP000002313">
    <property type="component" value="Chromosome XI"/>
</dbReference>
<dbReference type="HOGENOM" id="CLU_1927570_0_0_1"/>
<proteinExistence type="predicted"/>
<gene>
    <name evidence="1" type="ORF">Eint_111910</name>
</gene>
<dbReference type="GeneID" id="9699759"/>
<dbReference type="VEuPathDB" id="MicrosporidiaDB:Eint_111910"/>
<organism evidence="1 2">
    <name type="scientific">Encephalitozoon intestinalis (strain ATCC 50506)</name>
    <name type="common">Microsporidian parasite</name>
    <name type="synonym">Septata intestinalis</name>
    <dbReference type="NCBI Taxonomy" id="876142"/>
    <lineage>
        <taxon>Eukaryota</taxon>
        <taxon>Fungi</taxon>
        <taxon>Fungi incertae sedis</taxon>
        <taxon>Microsporidia</taxon>
        <taxon>Unikaryonidae</taxon>
        <taxon>Encephalitozoon</taxon>
    </lineage>
</organism>
<dbReference type="OrthoDB" id="2190929at2759"/>
<keyword evidence="2" id="KW-1185">Reference proteome</keyword>
<reference evidence="1 2" key="1">
    <citation type="journal article" date="2010" name="Nat. Commun.">
        <title>The complete sequence of the smallest known nuclear genome from the microsporidian Encephalitozoon intestinalis.</title>
        <authorList>
            <person name="Corradi N."/>
            <person name="Pombert J.-F."/>
            <person name="Farinelli L."/>
            <person name="Didier E.S."/>
            <person name="Keeling P.J."/>
        </authorList>
    </citation>
    <scope>NUCLEOTIDE SEQUENCE [LARGE SCALE GENOMIC DNA]</scope>
    <source>
        <strain evidence="1 2">ATCC 50506</strain>
    </source>
</reference>
<sequence length="136" mass="15691">MNPFMKEEHLQDIRKKVTAELTEIKRATLEKMRQRLREAFDLIPTEVKGLPFLSLIEGLERNYTGKAVILKKNEGIVSRRTPKDVKKRPSVMLQVEDQSFIFDGDGLKVVGPWNGKEYKGMVEEINGILKKHITKL</sequence>